<dbReference type="NCBIfam" id="TIGR02638">
    <property type="entry name" value="lactal_redase"/>
    <property type="match status" value="1"/>
</dbReference>
<dbReference type="Pfam" id="PF00465">
    <property type="entry name" value="Fe-ADH"/>
    <property type="match status" value="1"/>
</dbReference>
<dbReference type="PANTHER" id="PTHR11496">
    <property type="entry name" value="ALCOHOL DEHYDROGENASE"/>
    <property type="match status" value="1"/>
</dbReference>
<feature type="domain" description="Fe-containing alcohol dehydrogenase-like C-terminal" evidence="3">
    <location>
        <begin position="190"/>
        <end position="383"/>
    </location>
</feature>
<gene>
    <name evidence="4" type="ORF">EFS38_05140</name>
</gene>
<dbReference type="InterPro" id="IPR018211">
    <property type="entry name" value="ADH_Fe_CS"/>
</dbReference>
<dbReference type="InterPro" id="IPR056798">
    <property type="entry name" value="ADH_Fe_C"/>
</dbReference>
<dbReference type="RefSeq" id="WP_123250219.1">
    <property type="nucleotide sequence ID" value="NZ_RJLS01000004.1"/>
</dbReference>
<accession>A0ABX9WWE8</accession>
<dbReference type="NCBIfam" id="NF007911">
    <property type="entry name" value="PRK10624.1"/>
    <property type="match status" value="1"/>
</dbReference>
<dbReference type="Proteomes" id="UP000271870">
    <property type="component" value="Unassembled WGS sequence"/>
</dbReference>
<dbReference type="Pfam" id="PF25137">
    <property type="entry name" value="ADH_Fe_C"/>
    <property type="match status" value="1"/>
</dbReference>
<dbReference type="PANTHER" id="PTHR11496:SF106">
    <property type="entry name" value="LACTALDEHYDE REDUCTASE"/>
    <property type="match status" value="1"/>
</dbReference>
<evidence type="ECO:0000259" key="3">
    <source>
        <dbReference type="Pfam" id="PF25137"/>
    </source>
</evidence>
<dbReference type="SUPFAM" id="SSF56796">
    <property type="entry name" value="Dehydroquinate synthase-like"/>
    <property type="match status" value="1"/>
</dbReference>
<dbReference type="EC" id="1.1.1.77" evidence="4"/>
<feature type="domain" description="Alcohol dehydrogenase iron-type/glycerol dehydrogenase GldA" evidence="2">
    <location>
        <begin position="11"/>
        <end position="177"/>
    </location>
</feature>
<dbReference type="PROSITE" id="PS00913">
    <property type="entry name" value="ADH_IRON_1"/>
    <property type="match status" value="1"/>
</dbReference>
<evidence type="ECO:0000313" key="5">
    <source>
        <dbReference type="Proteomes" id="UP000271870"/>
    </source>
</evidence>
<dbReference type="EMBL" id="RJLS01000004">
    <property type="protein sequence ID" value="RNM25789.1"/>
    <property type="molecule type" value="Genomic_DNA"/>
</dbReference>
<dbReference type="InterPro" id="IPR039697">
    <property type="entry name" value="Alcohol_dehydrogenase_Fe"/>
</dbReference>
<name>A0ABX9WWE8_9GAMM</name>
<organism evidence="4 5">
    <name type="scientific">Dickeya undicola</name>
    <dbReference type="NCBI Taxonomy" id="1577887"/>
    <lineage>
        <taxon>Bacteria</taxon>
        <taxon>Pseudomonadati</taxon>
        <taxon>Pseudomonadota</taxon>
        <taxon>Gammaproteobacteria</taxon>
        <taxon>Enterobacterales</taxon>
        <taxon>Pectobacteriaceae</taxon>
        <taxon>Dickeya</taxon>
    </lineage>
</organism>
<reference evidence="4 5" key="1">
    <citation type="submission" date="2018-11" db="EMBL/GenBank/DDBJ databases">
        <title>Characterization of surface water Dickeya isolates.</title>
        <authorList>
            <person name="Van Gijsegem F."/>
            <person name="Pedron J."/>
        </authorList>
    </citation>
    <scope>NUCLEOTIDE SEQUENCE [LARGE SCALE GENOMIC DNA]</scope>
    <source>
        <strain evidence="4 5">FVG10-MFV-A16</strain>
    </source>
</reference>
<dbReference type="Gene3D" id="3.40.50.1970">
    <property type="match status" value="1"/>
</dbReference>
<keyword evidence="5" id="KW-1185">Reference proteome</keyword>
<dbReference type="PROSITE" id="PS00060">
    <property type="entry name" value="ADH_IRON_2"/>
    <property type="match status" value="1"/>
</dbReference>
<dbReference type="CDD" id="cd08176">
    <property type="entry name" value="LPO"/>
    <property type="match status" value="1"/>
</dbReference>
<keyword evidence="1 4" id="KW-0560">Oxidoreductase</keyword>
<sequence length="383" mass="40840">MAQRMILNETSYFGSGAITHLTEEVQRRGFRKALVVTDLELMKYGVAGKVTALLDNAGLPYDIYDGVIPNPTIAVVQQGVERFQASGADYLIAIGGGSPQDTCKAIGIIINNPEFADVRSLEGVAATRKPSVPIFAIPTTSGTAAEVTINYVITDEEKRRKFVCVDPHDIPIVSFIDANMMSSMPASLKAATGIDALTHAIEGFTTQGAWELTDMLHLKAIEIISRSLRDSVAGKAQGVEAMALGQYIAGMGFSNVGLGLVHGMAHPLGAFYNTPHGVANAILLPHIMAWNAEYTGEKFRAIAVAMGVKGAEAMPLMQARSAAIQAVRQLAQDVDIPAQLRQVGVKEQDIPALAQAAFEDVCTGGNPRPASVKEIEALYQSIY</sequence>
<evidence type="ECO:0000256" key="1">
    <source>
        <dbReference type="ARBA" id="ARBA00023002"/>
    </source>
</evidence>
<protein>
    <submittedName>
        <fullName evidence="4">Lactaldehyde reductase</fullName>
        <ecNumber evidence="4">1.1.1.77</ecNumber>
    </submittedName>
</protein>
<proteinExistence type="predicted"/>
<comment type="caution">
    <text evidence="4">The sequence shown here is derived from an EMBL/GenBank/DDBJ whole genome shotgun (WGS) entry which is preliminary data.</text>
</comment>
<evidence type="ECO:0000259" key="2">
    <source>
        <dbReference type="Pfam" id="PF00465"/>
    </source>
</evidence>
<dbReference type="Gene3D" id="1.20.1090.10">
    <property type="entry name" value="Dehydroquinate synthase-like - alpha domain"/>
    <property type="match status" value="1"/>
</dbReference>
<dbReference type="GO" id="GO:0008912">
    <property type="term" value="F:lactaldehyde reductase activity"/>
    <property type="evidence" value="ECO:0007669"/>
    <property type="project" value="UniProtKB-EC"/>
</dbReference>
<dbReference type="InterPro" id="IPR001670">
    <property type="entry name" value="ADH_Fe/GldA"/>
</dbReference>
<dbReference type="InterPro" id="IPR013460">
    <property type="entry name" value="Lactal_redase"/>
</dbReference>
<evidence type="ECO:0000313" key="4">
    <source>
        <dbReference type="EMBL" id="RNM25789.1"/>
    </source>
</evidence>